<dbReference type="Proteomes" id="UP000760494">
    <property type="component" value="Unassembled WGS sequence"/>
</dbReference>
<evidence type="ECO:0000313" key="1">
    <source>
        <dbReference type="EMBL" id="VTT61441.1"/>
    </source>
</evidence>
<proteinExistence type="predicted"/>
<organism evidence="1 2">
    <name type="scientific">Fusarium fujikuroi</name>
    <name type="common">Bakanae and foot rot disease fungus</name>
    <name type="synonym">Gibberella fujikuroi</name>
    <dbReference type="NCBI Taxonomy" id="5127"/>
    <lineage>
        <taxon>Eukaryota</taxon>
        <taxon>Fungi</taxon>
        <taxon>Dikarya</taxon>
        <taxon>Ascomycota</taxon>
        <taxon>Pezizomycotina</taxon>
        <taxon>Sordariomycetes</taxon>
        <taxon>Hypocreomycetidae</taxon>
        <taxon>Hypocreales</taxon>
        <taxon>Nectriaceae</taxon>
        <taxon>Fusarium</taxon>
        <taxon>Fusarium fujikuroi species complex</taxon>
    </lineage>
</organism>
<sequence>MRSVVVSAVVVVISVEDSVEDSEVVSSELELASSDEVSEVESPEVSVVVLDGSSDVLASGLDVSNSVEEGASVLESLEERVDWMVTYESKSSEETMVDVSESTAWEETEADVSAAWEVTVVEASELKVEVGGMISSEEIVENTTVPDADVDASTLREEAADDTEPNVCEEATADVSTFWDEAELNAAEPDVSGRERELNSVGAAVSAVVGSSLLKIPELTLSAVLASVERAKAEVEVSKQTSRSF</sequence>
<accession>A0A9Q9RFA5</accession>
<comment type="caution">
    <text evidence="1">The sequence shown here is derived from an EMBL/GenBank/DDBJ whole genome shotgun (WGS) entry which is preliminary data.</text>
</comment>
<dbReference type="AlphaFoldDB" id="A0A9Q9RFA5"/>
<protein>
    <submittedName>
        <fullName evidence="1">Uncharacterized protein</fullName>
    </submittedName>
</protein>
<dbReference type="EMBL" id="CABFJX010000059">
    <property type="protein sequence ID" value="VTT61441.1"/>
    <property type="molecule type" value="Genomic_DNA"/>
</dbReference>
<gene>
    <name evidence="1" type="ORF">C2S_14562</name>
</gene>
<reference evidence="1" key="1">
    <citation type="submission" date="2019-05" db="EMBL/GenBank/DDBJ databases">
        <authorList>
            <person name="Piombo E."/>
        </authorList>
    </citation>
    <scope>NUCLEOTIDE SEQUENCE</scope>
    <source>
        <strain evidence="1">C2S</strain>
    </source>
</reference>
<name>A0A9Q9RFA5_FUSFU</name>
<evidence type="ECO:0000313" key="2">
    <source>
        <dbReference type="Proteomes" id="UP000760494"/>
    </source>
</evidence>